<dbReference type="EMBL" id="JNCA01000018">
    <property type="protein sequence ID" value="KDN54822.1"/>
    <property type="molecule type" value="Genomic_DNA"/>
</dbReference>
<reference evidence="2 3" key="1">
    <citation type="submission" date="2014-05" db="EMBL/GenBank/DDBJ databases">
        <title>Genome Sequence of Flavobacterium sp. EM1321.</title>
        <authorList>
            <person name="Shin S.-K."/>
            <person name="Yi H."/>
        </authorList>
    </citation>
    <scope>NUCLEOTIDE SEQUENCE [LARGE SCALE GENOMIC DNA]</scope>
    <source>
        <strain evidence="2 3">EM1321</strain>
    </source>
</reference>
<dbReference type="Pfam" id="PF08818">
    <property type="entry name" value="DUF1801"/>
    <property type="match status" value="1"/>
</dbReference>
<proteinExistence type="predicted"/>
<evidence type="ECO:0000313" key="3">
    <source>
        <dbReference type="Proteomes" id="UP000027064"/>
    </source>
</evidence>
<protein>
    <recommendedName>
        <fullName evidence="1">YdhG-like domain-containing protein</fullName>
    </recommendedName>
</protein>
<comment type="caution">
    <text evidence="2">The sequence shown here is derived from an EMBL/GenBank/DDBJ whole genome shotgun (WGS) entry which is preliminary data.</text>
</comment>
<evidence type="ECO:0000313" key="2">
    <source>
        <dbReference type="EMBL" id="KDN54822.1"/>
    </source>
</evidence>
<dbReference type="Proteomes" id="UP000027064">
    <property type="component" value="Unassembled WGS sequence"/>
</dbReference>
<keyword evidence="3" id="KW-1185">Reference proteome</keyword>
<dbReference type="eggNOG" id="COG5646">
    <property type="taxonomic scope" value="Bacteria"/>
</dbReference>
<dbReference type="SUPFAM" id="SSF159888">
    <property type="entry name" value="YdhG-like"/>
    <property type="match status" value="1"/>
</dbReference>
<evidence type="ECO:0000259" key="1">
    <source>
        <dbReference type="Pfam" id="PF08818"/>
    </source>
</evidence>
<name>A0A066WLD7_9FLAO</name>
<gene>
    <name evidence="2" type="ORF">FEM21_20730</name>
</gene>
<dbReference type="InterPro" id="IPR014922">
    <property type="entry name" value="YdhG-like"/>
</dbReference>
<feature type="domain" description="YdhG-like" evidence="1">
    <location>
        <begin position="16"/>
        <end position="108"/>
    </location>
</feature>
<dbReference type="Gene3D" id="3.90.1150.200">
    <property type="match status" value="1"/>
</dbReference>
<sequence>MDEVNEYIKALPIEVQKIANKIRTIIKNEAPDVVESISYGMPAYKTFGKPLVYFAAYKNHIGLYATPSGHEKFATILANYKEGKGSVQFPLDVAIPYELIQEIVAFRVKENIEKFKK</sequence>
<accession>A0A066WLD7</accession>
<organism evidence="2 3">
    <name type="scientific">Flavobacterium seoulense</name>
    <dbReference type="NCBI Taxonomy" id="1492738"/>
    <lineage>
        <taxon>Bacteria</taxon>
        <taxon>Pseudomonadati</taxon>
        <taxon>Bacteroidota</taxon>
        <taxon>Flavobacteriia</taxon>
        <taxon>Flavobacteriales</taxon>
        <taxon>Flavobacteriaceae</taxon>
        <taxon>Flavobacterium</taxon>
    </lineage>
</organism>
<dbReference type="RefSeq" id="WP_035660156.1">
    <property type="nucleotide sequence ID" value="NZ_JNCA01000018.1"/>
</dbReference>
<dbReference type="PATRIC" id="fig|1492738.3.peg.2061"/>
<dbReference type="OrthoDB" id="115213at2"/>
<dbReference type="AlphaFoldDB" id="A0A066WLD7"/>